<dbReference type="EMBL" id="GECU01019796">
    <property type="protein sequence ID" value="JAS87910.1"/>
    <property type="molecule type" value="Transcribed_RNA"/>
</dbReference>
<feature type="chain" id="PRO_5008585175" evidence="1">
    <location>
        <begin position="19"/>
        <end position="169"/>
    </location>
</feature>
<evidence type="ECO:0000313" key="4">
    <source>
        <dbReference type="EMBL" id="JAT02370.1"/>
    </source>
</evidence>
<keyword evidence="1" id="KW-0732">Signal</keyword>
<dbReference type="EMBL" id="GECU01005337">
    <property type="protein sequence ID" value="JAT02370.1"/>
    <property type="molecule type" value="Transcribed_RNA"/>
</dbReference>
<feature type="signal peptide" evidence="1">
    <location>
        <begin position="1"/>
        <end position="18"/>
    </location>
</feature>
<gene>
    <name evidence="4" type="ORF">g.29736</name>
    <name evidence="2" type="ORF">g.29739</name>
    <name evidence="3" type="ORF">g.29740</name>
</gene>
<proteinExistence type="predicted"/>
<name>A0A1B6ILW0_9HEMI</name>
<evidence type="ECO:0000313" key="2">
    <source>
        <dbReference type="EMBL" id="JAS72615.1"/>
    </source>
</evidence>
<accession>A0A1B6ILW0</accession>
<dbReference type="EMBL" id="GECU01035091">
    <property type="protein sequence ID" value="JAS72615.1"/>
    <property type="molecule type" value="Transcribed_RNA"/>
</dbReference>
<sequence>MSMICYVIFISIIPSTLELQEITKDLLKYDNKITSLMESMTTDKLDELLFALEAFDSKLEYLVDVIDEENNPSKAKAVIVEFIEYLEKNWSRRAPRCVGLDWDGQRLMEQYNWTEDNMDDLMTQVGGFQHDWEMLEELLGYATTLATTRRTRPTRSIYRRRPTGAILTR</sequence>
<dbReference type="AlphaFoldDB" id="A0A1B6ILW0"/>
<reference evidence="3" key="1">
    <citation type="submission" date="2015-11" db="EMBL/GenBank/DDBJ databases">
        <title>De novo transcriptome assembly of four potential Pierce s Disease insect vectors from Arizona vineyards.</title>
        <authorList>
            <person name="Tassone E.E."/>
        </authorList>
    </citation>
    <scope>NUCLEOTIDE SEQUENCE</scope>
</reference>
<organism evidence="3">
    <name type="scientific">Homalodisca liturata</name>
    <dbReference type="NCBI Taxonomy" id="320908"/>
    <lineage>
        <taxon>Eukaryota</taxon>
        <taxon>Metazoa</taxon>
        <taxon>Ecdysozoa</taxon>
        <taxon>Arthropoda</taxon>
        <taxon>Hexapoda</taxon>
        <taxon>Insecta</taxon>
        <taxon>Pterygota</taxon>
        <taxon>Neoptera</taxon>
        <taxon>Paraneoptera</taxon>
        <taxon>Hemiptera</taxon>
        <taxon>Auchenorrhyncha</taxon>
        <taxon>Membracoidea</taxon>
        <taxon>Cicadellidae</taxon>
        <taxon>Cicadellinae</taxon>
        <taxon>Proconiini</taxon>
        <taxon>Homalodisca</taxon>
    </lineage>
</organism>
<evidence type="ECO:0000313" key="3">
    <source>
        <dbReference type="EMBL" id="JAS87910.1"/>
    </source>
</evidence>
<protein>
    <submittedName>
        <fullName evidence="3">Uncharacterized protein</fullName>
    </submittedName>
</protein>
<evidence type="ECO:0000256" key="1">
    <source>
        <dbReference type="SAM" id="SignalP"/>
    </source>
</evidence>